<keyword evidence="2" id="KW-1185">Reference proteome</keyword>
<accession>A0A8H7MGH4</accession>
<reference evidence="1" key="1">
    <citation type="submission" date="2018-12" db="EMBL/GenBank/DDBJ databases">
        <authorList>
            <person name="Syme R.A."/>
            <person name="Farfan-Caceres L."/>
            <person name="Lichtenzveig J."/>
        </authorList>
    </citation>
    <scope>NUCLEOTIDE SEQUENCE</scope>
    <source>
        <strain evidence="1">Al4</strain>
    </source>
</reference>
<dbReference type="Proteomes" id="UP000651452">
    <property type="component" value="Unassembled WGS sequence"/>
</dbReference>
<organism evidence="1 2">
    <name type="scientific">Ascochyta lentis</name>
    <dbReference type="NCBI Taxonomy" id="205686"/>
    <lineage>
        <taxon>Eukaryota</taxon>
        <taxon>Fungi</taxon>
        <taxon>Dikarya</taxon>
        <taxon>Ascomycota</taxon>
        <taxon>Pezizomycotina</taxon>
        <taxon>Dothideomycetes</taxon>
        <taxon>Pleosporomycetidae</taxon>
        <taxon>Pleosporales</taxon>
        <taxon>Pleosporineae</taxon>
        <taxon>Didymellaceae</taxon>
        <taxon>Ascochyta</taxon>
    </lineage>
</organism>
<evidence type="ECO:0000313" key="2">
    <source>
        <dbReference type="Proteomes" id="UP000651452"/>
    </source>
</evidence>
<name>A0A8H7MGH4_9PLEO</name>
<gene>
    <name evidence="1" type="ORF">EKO04_009711</name>
</gene>
<reference evidence="1" key="2">
    <citation type="submission" date="2020-09" db="EMBL/GenBank/DDBJ databases">
        <title>Reference genome assembly for Australian Ascochyta lentis isolate Al4.</title>
        <authorList>
            <person name="Lee R.C."/>
            <person name="Farfan-Caceres L.M."/>
            <person name="Debler J.W."/>
            <person name="Williams A.H."/>
            <person name="Henares B.M."/>
        </authorList>
    </citation>
    <scope>NUCLEOTIDE SEQUENCE</scope>
    <source>
        <strain evidence="1">Al4</strain>
    </source>
</reference>
<dbReference type="OrthoDB" id="3789027at2759"/>
<protein>
    <submittedName>
        <fullName evidence="1">Uncharacterized protein</fullName>
    </submittedName>
</protein>
<proteinExistence type="predicted"/>
<dbReference type="EMBL" id="RZGK01000018">
    <property type="protein sequence ID" value="KAF9692362.1"/>
    <property type="molecule type" value="Genomic_DNA"/>
</dbReference>
<sequence length="262" mass="28860">MTAMVAPQPYTVPRQHAYPPSQNLLNLDCSADLKSYRRDLGPGVQAKCFEKTSDTIRAQLDDHRAFLLRHRKSGQASGFLSPVPRLEVLQSYAVSSNNAPQPHLTAPHNNYHTASHPRPLQILSQPHAPLQTSPARPESPVPGNIGTYPIGLRRALERCNQYGHRYEAGSVHEVIVRVASDEMPTTKDVVGVYESLQDANMKVANVFLFGGYYASGLDEPTYEVGDAGDLMCAVYTDGSTGGYTEIYVKRASARRAQGPRRR</sequence>
<evidence type="ECO:0000313" key="1">
    <source>
        <dbReference type="EMBL" id="KAF9692362.1"/>
    </source>
</evidence>
<comment type="caution">
    <text evidence="1">The sequence shown here is derived from an EMBL/GenBank/DDBJ whole genome shotgun (WGS) entry which is preliminary data.</text>
</comment>
<dbReference type="AlphaFoldDB" id="A0A8H7MGH4"/>